<dbReference type="GO" id="GO:0008270">
    <property type="term" value="F:zinc ion binding"/>
    <property type="evidence" value="ECO:0007669"/>
    <property type="project" value="UniProtKB-KW"/>
</dbReference>
<accession>A0AA36E813</accession>
<feature type="domain" description="Zinc finger PMZ-type" evidence="4">
    <location>
        <begin position="8"/>
        <end position="35"/>
    </location>
</feature>
<dbReference type="SMART" id="SM00575">
    <property type="entry name" value="ZnF_PMZ"/>
    <property type="match status" value="1"/>
</dbReference>
<keyword evidence="6" id="KW-1185">Reference proteome</keyword>
<evidence type="ECO:0000313" key="6">
    <source>
        <dbReference type="Proteomes" id="UP001177003"/>
    </source>
</evidence>
<gene>
    <name evidence="5" type="ORF">LSALG_LOCUS25360</name>
</gene>
<evidence type="ECO:0000256" key="1">
    <source>
        <dbReference type="ARBA" id="ARBA00022723"/>
    </source>
</evidence>
<dbReference type="Proteomes" id="UP001177003">
    <property type="component" value="Chromosome 5"/>
</dbReference>
<protein>
    <recommendedName>
        <fullName evidence="4">Zinc finger PMZ-type domain-containing protein</fullName>
    </recommendedName>
</protein>
<dbReference type="EMBL" id="OX465081">
    <property type="protein sequence ID" value="CAI9285913.1"/>
    <property type="molecule type" value="Genomic_DNA"/>
</dbReference>
<evidence type="ECO:0000256" key="3">
    <source>
        <dbReference type="ARBA" id="ARBA00022833"/>
    </source>
</evidence>
<keyword evidence="1" id="KW-0479">Metal-binding</keyword>
<evidence type="ECO:0000256" key="2">
    <source>
        <dbReference type="ARBA" id="ARBA00022771"/>
    </source>
</evidence>
<organism evidence="5 6">
    <name type="scientific">Lactuca saligna</name>
    <name type="common">Willowleaf lettuce</name>
    <dbReference type="NCBI Taxonomy" id="75948"/>
    <lineage>
        <taxon>Eukaryota</taxon>
        <taxon>Viridiplantae</taxon>
        <taxon>Streptophyta</taxon>
        <taxon>Embryophyta</taxon>
        <taxon>Tracheophyta</taxon>
        <taxon>Spermatophyta</taxon>
        <taxon>Magnoliopsida</taxon>
        <taxon>eudicotyledons</taxon>
        <taxon>Gunneridae</taxon>
        <taxon>Pentapetalae</taxon>
        <taxon>asterids</taxon>
        <taxon>campanulids</taxon>
        <taxon>Asterales</taxon>
        <taxon>Asteraceae</taxon>
        <taxon>Cichorioideae</taxon>
        <taxon>Cichorieae</taxon>
        <taxon>Lactucinae</taxon>
        <taxon>Lactuca</taxon>
    </lineage>
</organism>
<keyword evidence="3" id="KW-0862">Zinc</keyword>
<evidence type="ECO:0000259" key="4">
    <source>
        <dbReference type="SMART" id="SM00575"/>
    </source>
</evidence>
<evidence type="ECO:0000313" key="5">
    <source>
        <dbReference type="EMBL" id="CAI9285913.1"/>
    </source>
</evidence>
<dbReference type="AlphaFoldDB" id="A0AA36E813"/>
<reference evidence="5" key="1">
    <citation type="submission" date="2023-04" db="EMBL/GenBank/DDBJ databases">
        <authorList>
            <person name="Vijverberg K."/>
            <person name="Xiong W."/>
            <person name="Schranz E."/>
        </authorList>
    </citation>
    <scope>NUCLEOTIDE SEQUENCE</scope>
</reference>
<dbReference type="InterPro" id="IPR007527">
    <property type="entry name" value="Znf_SWIM"/>
</dbReference>
<dbReference type="Pfam" id="PF04434">
    <property type="entry name" value="SWIM"/>
    <property type="match status" value="1"/>
</dbReference>
<dbReference type="InterPro" id="IPR006564">
    <property type="entry name" value="Znf_PMZ"/>
</dbReference>
<keyword evidence="2" id="KW-0863">Zinc-finger</keyword>
<sequence>MTAYLGKKTCACRAWQLTGYPCVYAYVAISNLDRDPEDYVSPWLTATMFDVDVASDGDSEVQMEPDSEVESYEVYFEEDSHRYEDVDQPEVAAEAQGHDEGVVGGIEEKVEVELQVEALVEVEVQDGEDQATVAV</sequence>
<proteinExistence type="predicted"/>
<name>A0AA36E813_LACSI</name>